<dbReference type="OrthoDB" id="408788at2759"/>
<keyword evidence="19" id="KW-1185">Reference proteome</keyword>
<dbReference type="SMART" id="SM00768">
    <property type="entry name" value="X8"/>
    <property type="match status" value="1"/>
</dbReference>
<evidence type="ECO:0000313" key="18">
    <source>
        <dbReference type="EMBL" id="EFJ16675.1"/>
    </source>
</evidence>
<evidence type="ECO:0000256" key="16">
    <source>
        <dbReference type="RuleBase" id="RU004336"/>
    </source>
</evidence>
<keyword evidence="11" id="KW-1015">Disulfide bond</keyword>
<dbReference type="InParanoid" id="D8SGE6"/>
<keyword evidence="9" id="KW-0611">Plant defense</keyword>
<dbReference type="AlphaFoldDB" id="D8SGE6"/>
<dbReference type="InterPro" id="IPR000490">
    <property type="entry name" value="Glyco_hydro_17"/>
</dbReference>
<dbReference type="Gene3D" id="1.20.58.1040">
    <property type="match status" value="1"/>
</dbReference>
<dbReference type="Pfam" id="PF00332">
    <property type="entry name" value="Glyco_hydro_17"/>
    <property type="match status" value="1"/>
</dbReference>
<dbReference type="GO" id="GO:0005886">
    <property type="term" value="C:plasma membrane"/>
    <property type="evidence" value="ECO:0000318"/>
    <property type="project" value="GO_Central"/>
</dbReference>
<keyword evidence="8 16" id="KW-0378">Hydrolase</keyword>
<accession>D8SGE6</accession>
<dbReference type="GO" id="GO:0005975">
    <property type="term" value="P:carbohydrate metabolic process"/>
    <property type="evidence" value="ECO:0007669"/>
    <property type="project" value="InterPro"/>
</dbReference>
<keyword evidence="7" id="KW-0732">Signal</keyword>
<dbReference type="STRING" id="88036.D8SGE6"/>
<name>D8SGE6_SELML</name>
<keyword evidence="13" id="KW-0449">Lipoprotein</keyword>
<dbReference type="InterPro" id="IPR017853">
    <property type="entry name" value="GH"/>
</dbReference>
<comment type="similarity">
    <text evidence="4 15">Belongs to the glycosyl hydrolase 17 family.</text>
</comment>
<dbReference type="InterPro" id="IPR044965">
    <property type="entry name" value="Glyco_hydro_17_plant"/>
</dbReference>
<dbReference type="eggNOG" id="ENOG502QQQS">
    <property type="taxonomic scope" value="Eukaryota"/>
</dbReference>
<evidence type="ECO:0000256" key="3">
    <source>
        <dbReference type="ARBA" id="ARBA00004635"/>
    </source>
</evidence>
<dbReference type="EMBL" id="GL377618">
    <property type="protein sequence ID" value="EFJ16675.1"/>
    <property type="molecule type" value="Genomic_DNA"/>
</dbReference>
<dbReference type="FunFam" id="1.20.58.1040:FF:000002">
    <property type="entry name" value="Glucan endo-1,3-beta-glucosidase 8"/>
    <property type="match status" value="1"/>
</dbReference>
<dbReference type="KEGG" id="smo:SELMODRAFT_155115"/>
<keyword evidence="14 16" id="KW-0326">Glycosidase</keyword>
<evidence type="ECO:0000256" key="7">
    <source>
        <dbReference type="ARBA" id="ARBA00022729"/>
    </source>
</evidence>
<dbReference type="HOGENOM" id="CLU_024953_2_0_1"/>
<keyword evidence="12" id="KW-0325">Glycoprotein</keyword>
<organism evidence="19">
    <name type="scientific">Selaginella moellendorffii</name>
    <name type="common">Spikemoss</name>
    <dbReference type="NCBI Taxonomy" id="88036"/>
    <lineage>
        <taxon>Eukaryota</taxon>
        <taxon>Viridiplantae</taxon>
        <taxon>Streptophyta</taxon>
        <taxon>Embryophyta</taxon>
        <taxon>Tracheophyta</taxon>
        <taxon>Lycopodiopsida</taxon>
        <taxon>Selaginellales</taxon>
        <taxon>Selaginellaceae</taxon>
        <taxon>Selaginella</taxon>
    </lineage>
</organism>
<evidence type="ECO:0000256" key="12">
    <source>
        <dbReference type="ARBA" id="ARBA00023180"/>
    </source>
</evidence>
<keyword evidence="10" id="KW-0472">Membrane</keyword>
<dbReference type="SUPFAM" id="SSF51445">
    <property type="entry name" value="(Trans)glycosidases"/>
    <property type="match status" value="1"/>
</dbReference>
<dbReference type="GO" id="GO:0042973">
    <property type="term" value="F:glucan endo-1,3-beta-D-glucosidase activity"/>
    <property type="evidence" value="ECO:0007669"/>
    <property type="project" value="UniProtKB-EC"/>
</dbReference>
<protein>
    <recommendedName>
        <fullName evidence="5">glucan endo-1,3-beta-D-glucosidase</fullName>
        <ecNumber evidence="5">3.2.1.39</ecNumber>
    </recommendedName>
</protein>
<keyword evidence="6" id="KW-1003">Cell membrane</keyword>
<reference evidence="18 19" key="1">
    <citation type="journal article" date="2011" name="Science">
        <title>The Selaginella genome identifies genetic changes associated with the evolution of vascular plants.</title>
        <authorList>
            <person name="Banks J.A."/>
            <person name="Nishiyama T."/>
            <person name="Hasebe M."/>
            <person name="Bowman J.L."/>
            <person name="Gribskov M."/>
            <person name="dePamphilis C."/>
            <person name="Albert V.A."/>
            <person name="Aono N."/>
            <person name="Aoyama T."/>
            <person name="Ambrose B.A."/>
            <person name="Ashton N.W."/>
            <person name="Axtell M.J."/>
            <person name="Barker E."/>
            <person name="Barker M.S."/>
            <person name="Bennetzen J.L."/>
            <person name="Bonawitz N.D."/>
            <person name="Chapple C."/>
            <person name="Cheng C."/>
            <person name="Correa L.G."/>
            <person name="Dacre M."/>
            <person name="DeBarry J."/>
            <person name="Dreyer I."/>
            <person name="Elias M."/>
            <person name="Engstrom E.M."/>
            <person name="Estelle M."/>
            <person name="Feng L."/>
            <person name="Finet C."/>
            <person name="Floyd S.K."/>
            <person name="Frommer W.B."/>
            <person name="Fujita T."/>
            <person name="Gramzow L."/>
            <person name="Gutensohn M."/>
            <person name="Harholt J."/>
            <person name="Hattori M."/>
            <person name="Heyl A."/>
            <person name="Hirai T."/>
            <person name="Hiwatashi Y."/>
            <person name="Ishikawa M."/>
            <person name="Iwata M."/>
            <person name="Karol K.G."/>
            <person name="Koehler B."/>
            <person name="Kolukisaoglu U."/>
            <person name="Kubo M."/>
            <person name="Kurata T."/>
            <person name="Lalonde S."/>
            <person name="Li K."/>
            <person name="Li Y."/>
            <person name="Litt A."/>
            <person name="Lyons E."/>
            <person name="Manning G."/>
            <person name="Maruyama T."/>
            <person name="Michael T.P."/>
            <person name="Mikami K."/>
            <person name="Miyazaki S."/>
            <person name="Morinaga S."/>
            <person name="Murata T."/>
            <person name="Mueller-Roeber B."/>
            <person name="Nelson D.R."/>
            <person name="Obara M."/>
            <person name="Oguri Y."/>
            <person name="Olmstead R.G."/>
            <person name="Onodera N."/>
            <person name="Petersen B.L."/>
            <person name="Pils B."/>
            <person name="Prigge M."/>
            <person name="Rensing S.A."/>
            <person name="Riano-Pachon D.M."/>
            <person name="Roberts A.W."/>
            <person name="Sato Y."/>
            <person name="Scheller H.V."/>
            <person name="Schulz B."/>
            <person name="Schulz C."/>
            <person name="Shakirov E.V."/>
            <person name="Shibagaki N."/>
            <person name="Shinohara N."/>
            <person name="Shippen D.E."/>
            <person name="Soerensen I."/>
            <person name="Sotooka R."/>
            <person name="Sugimoto N."/>
            <person name="Sugita M."/>
            <person name="Sumikawa N."/>
            <person name="Tanurdzic M."/>
            <person name="Theissen G."/>
            <person name="Ulvskov P."/>
            <person name="Wakazuki S."/>
            <person name="Weng J.K."/>
            <person name="Willats W.W."/>
            <person name="Wipf D."/>
            <person name="Wolf P.G."/>
            <person name="Yang L."/>
            <person name="Zimmer A.D."/>
            <person name="Zhu Q."/>
            <person name="Mitros T."/>
            <person name="Hellsten U."/>
            <person name="Loque D."/>
            <person name="Otillar R."/>
            <person name="Salamov A."/>
            <person name="Schmutz J."/>
            <person name="Shapiro H."/>
            <person name="Lindquist E."/>
            <person name="Lucas S."/>
            <person name="Rokhsar D."/>
            <person name="Grigoriev I.V."/>
        </authorList>
    </citation>
    <scope>NUCLEOTIDE SEQUENCE [LARGE SCALE GENOMIC DNA]</scope>
</reference>
<gene>
    <name evidence="18" type="ORF">SELMODRAFT_155115</name>
</gene>
<dbReference type="InterPro" id="IPR012946">
    <property type="entry name" value="X8"/>
</dbReference>
<evidence type="ECO:0000256" key="8">
    <source>
        <dbReference type="ARBA" id="ARBA00022801"/>
    </source>
</evidence>
<evidence type="ECO:0000256" key="4">
    <source>
        <dbReference type="ARBA" id="ARBA00008773"/>
    </source>
</evidence>
<evidence type="ECO:0000259" key="17">
    <source>
        <dbReference type="SMART" id="SM00768"/>
    </source>
</evidence>
<dbReference type="FunCoup" id="D8SGE6">
    <property type="interactions" value="172"/>
</dbReference>
<dbReference type="OMA" id="GIYHICI"/>
<dbReference type="PANTHER" id="PTHR32227">
    <property type="entry name" value="GLUCAN ENDO-1,3-BETA-GLUCOSIDASE BG1-RELATED-RELATED"/>
    <property type="match status" value="1"/>
</dbReference>
<sequence>MVAMAAWMGVSEAALGVNYGTMSSHLLPPKVVARLLKANNITRVKLFDADFAMVRAFAGTDIEVMVAIPNDMLEMMATSTDAAERWVKRNVTRFLIDGGVKIKYVAVGNEPFLTAYNGSFISSTLPAAVNIHQALVKHKVADEIKVTVPLNADVLSNGGVNVPSAGIFRPDIQDTMSQLVAFLDQNQCPFTINLYPFLSLQQDANFPREFAFFDGAVPPTVDGALSYTNVFDASYDLLVSALRKNGFGNVGILVGEVGWPTDGDPNANMASAQRFYRGLATHVGRGTPLSPRPLDVYLFSLTDEDQKSIAPGNFERHWGIYTFDGQAKYQLDLSGSGSIASLVNAPGVDYLPRKWCVLDPAADRTRLGDNVAYACMYADCTALMYGGSCNGIGGDGNASYAFNSYYQLKGQMGNSCYFDGLGKVTDVDPSQGDCKFKIGIVTAASPPPGLSAASSLLAAASLAFLFLLF</sequence>
<comment type="subcellular location">
    <subcellularLocation>
        <location evidence="2">Cell membrane</location>
    </subcellularLocation>
    <subcellularLocation>
        <location evidence="3">Membrane</location>
        <topology evidence="3">Lipid-anchor</topology>
    </subcellularLocation>
</comment>
<evidence type="ECO:0000313" key="19">
    <source>
        <dbReference type="Proteomes" id="UP000001514"/>
    </source>
</evidence>
<dbReference type="FunFam" id="3.20.20.80:FF:000008">
    <property type="entry name" value="Glucan endo-1,3-beta-glucosidase 5"/>
    <property type="match status" value="1"/>
</dbReference>
<evidence type="ECO:0000256" key="2">
    <source>
        <dbReference type="ARBA" id="ARBA00004236"/>
    </source>
</evidence>
<evidence type="ECO:0000256" key="6">
    <source>
        <dbReference type="ARBA" id="ARBA00022475"/>
    </source>
</evidence>
<evidence type="ECO:0000256" key="15">
    <source>
        <dbReference type="RuleBase" id="RU004335"/>
    </source>
</evidence>
<comment type="catalytic activity">
    <reaction evidence="1">
        <text>Hydrolysis of (1-&gt;3)-beta-D-glucosidic linkages in (1-&gt;3)-beta-D-glucans.</text>
        <dbReference type="EC" id="3.2.1.39"/>
    </reaction>
</comment>
<evidence type="ECO:0000256" key="10">
    <source>
        <dbReference type="ARBA" id="ARBA00023136"/>
    </source>
</evidence>
<dbReference type="PROSITE" id="PS00587">
    <property type="entry name" value="GLYCOSYL_HYDROL_F17"/>
    <property type="match status" value="1"/>
</dbReference>
<dbReference type="GO" id="GO:0006952">
    <property type="term" value="P:defense response"/>
    <property type="evidence" value="ECO:0007669"/>
    <property type="project" value="UniProtKB-KW"/>
</dbReference>
<evidence type="ECO:0000256" key="1">
    <source>
        <dbReference type="ARBA" id="ARBA00000382"/>
    </source>
</evidence>
<proteinExistence type="inferred from homology"/>
<dbReference type="Proteomes" id="UP000001514">
    <property type="component" value="Unassembled WGS sequence"/>
</dbReference>
<evidence type="ECO:0000256" key="9">
    <source>
        <dbReference type="ARBA" id="ARBA00022821"/>
    </source>
</evidence>
<feature type="domain" description="X8" evidence="17">
    <location>
        <begin position="354"/>
        <end position="436"/>
    </location>
</feature>
<dbReference type="EC" id="3.2.1.39" evidence="5"/>
<evidence type="ECO:0000256" key="11">
    <source>
        <dbReference type="ARBA" id="ARBA00023157"/>
    </source>
</evidence>
<evidence type="ECO:0000256" key="5">
    <source>
        <dbReference type="ARBA" id="ARBA00012780"/>
    </source>
</evidence>
<evidence type="ECO:0000256" key="14">
    <source>
        <dbReference type="ARBA" id="ARBA00023295"/>
    </source>
</evidence>
<evidence type="ECO:0000256" key="13">
    <source>
        <dbReference type="ARBA" id="ARBA00023288"/>
    </source>
</evidence>
<dbReference type="Gene3D" id="3.20.20.80">
    <property type="entry name" value="Glycosidases"/>
    <property type="match status" value="1"/>
</dbReference>
<dbReference type="Pfam" id="PF07983">
    <property type="entry name" value="X8"/>
    <property type="match status" value="1"/>
</dbReference>
<dbReference type="Gramene" id="EFJ16675">
    <property type="protein sequence ID" value="EFJ16675"/>
    <property type="gene ID" value="SELMODRAFT_155115"/>
</dbReference>